<comment type="subcellular location">
    <subcellularLocation>
        <location evidence="1">Cell membrane</location>
        <topology evidence="1">Multi-pass membrane protein</topology>
    </subcellularLocation>
</comment>
<evidence type="ECO:0000256" key="9">
    <source>
        <dbReference type="SAM" id="SignalP"/>
    </source>
</evidence>
<protein>
    <submittedName>
        <fullName evidence="11">Protein-disulfide reductase DsbD family protein</fullName>
    </submittedName>
</protein>
<name>A0ABW1TT26_9BURK</name>
<evidence type="ECO:0000256" key="2">
    <source>
        <dbReference type="ARBA" id="ARBA00022475"/>
    </source>
</evidence>
<evidence type="ECO:0000313" key="11">
    <source>
        <dbReference type="EMBL" id="MFC6280380.1"/>
    </source>
</evidence>
<dbReference type="Pfam" id="PF11412">
    <property type="entry name" value="DsbD_N"/>
    <property type="match status" value="1"/>
</dbReference>
<evidence type="ECO:0000256" key="8">
    <source>
        <dbReference type="SAM" id="Phobius"/>
    </source>
</evidence>
<dbReference type="PROSITE" id="PS00194">
    <property type="entry name" value="THIOREDOXIN_1"/>
    <property type="match status" value="1"/>
</dbReference>
<keyword evidence="2" id="KW-1003">Cell membrane</keyword>
<dbReference type="InterPro" id="IPR003834">
    <property type="entry name" value="Cyt_c_assmbl_TM_dom"/>
</dbReference>
<feature type="transmembrane region" description="Helical" evidence="8">
    <location>
        <begin position="526"/>
        <end position="545"/>
    </location>
</feature>
<feature type="transmembrane region" description="Helical" evidence="8">
    <location>
        <begin position="552"/>
        <end position="573"/>
    </location>
</feature>
<feature type="signal peptide" evidence="9">
    <location>
        <begin position="1"/>
        <end position="19"/>
    </location>
</feature>
<dbReference type="InterPro" id="IPR036249">
    <property type="entry name" value="Thioredoxin-like_sf"/>
</dbReference>
<evidence type="ECO:0000256" key="4">
    <source>
        <dbReference type="ARBA" id="ARBA00022748"/>
    </source>
</evidence>
<evidence type="ECO:0000313" key="12">
    <source>
        <dbReference type="Proteomes" id="UP001596270"/>
    </source>
</evidence>
<dbReference type="InterPro" id="IPR017937">
    <property type="entry name" value="Thioredoxin_CS"/>
</dbReference>
<keyword evidence="12" id="KW-1185">Reference proteome</keyword>
<dbReference type="SUPFAM" id="SSF52833">
    <property type="entry name" value="Thioredoxin-like"/>
    <property type="match status" value="1"/>
</dbReference>
<dbReference type="Pfam" id="PF13899">
    <property type="entry name" value="Thioredoxin_7"/>
    <property type="match status" value="1"/>
</dbReference>
<keyword evidence="3 8" id="KW-0812">Transmembrane</keyword>
<keyword evidence="4" id="KW-0201">Cytochrome c-type biogenesis</keyword>
<evidence type="ECO:0000256" key="7">
    <source>
        <dbReference type="ARBA" id="ARBA00023284"/>
    </source>
</evidence>
<gene>
    <name evidence="11" type="ORF">ACFQND_03940</name>
</gene>
<evidence type="ECO:0000259" key="10">
    <source>
        <dbReference type="PROSITE" id="PS51352"/>
    </source>
</evidence>
<evidence type="ECO:0000256" key="1">
    <source>
        <dbReference type="ARBA" id="ARBA00004651"/>
    </source>
</evidence>
<reference evidence="12" key="1">
    <citation type="journal article" date="2019" name="Int. J. Syst. Evol. Microbiol.">
        <title>The Global Catalogue of Microorganisms (GCM) 10K type strain sequencing project: providing services to taxonomists for standard genome sequencing and annotation.</title>
        <authorList>
            <consortium name="The Broad Institute Genomics Platform"/>
            <consortium name="The Broad Institute Genome Sequencing Center for Infectious Disease"/>
            <person name="Wu L."/>
            <person name="Ma J."/>
        </authorList>
    </citation>
    <scope>NUCLEOTIDE SEQUENCE [LARGE SCALE GENOMIC DNA]</scope>
    <source>
        <strain evidence="12">CCUG 39402</strain>
    </source>
</reference>
<keyword evidence="6 8" id="KW-0472">Membrane</keyword>
<keyword evidence="9" id="KW-0732">Signal</keyword>
<evidence type="ECO:0000256" key="6">
    <source>
        <dbReference type="ARBA" id="ARBA00023136"/>
    </source>
</evidence>
<accession>A0ABW1TT26</accession>
<feature type="transmembrane region" description="Helical" evidence="8">
    <location>
        <begin position="428"/>
        <end position="456"/>
    </location>
</feature>
<feature type="transmembrane region" description="Helical" evidence="8">
    <location>
        <begin position="502"/>
        <end position="520"/>
    </location>
</feature>
<sequence length="697" mass="72892">MIRYLLATTLALAGTLAISQGVGQTVVQTEHVRAEALVHAPEGIPPGRPVWVGLQLAHQPEWHTYWKNSGDSGLPTNITWELPEGVSAGEIAWPLPKKFPIGNLANYGYEGTVLLAVPLTVGPSFKPSPSGTLNLKFKASWLVCKKECIPEDGEFTLQVPTASATATHARLFKAALDLTPQVLPPGRISVDGSALRLELSGLPASLRGKQLEVFPETGEVIETAGAWTQGWRGDLWTAILPLSPQRGQSPAVIPIVVTSGGMGWRTEAPVVGGWATGAAAAAGGAASVTQSEAAVNTVGTSLAAALLGALIGGLILNLMPCVFPVLAIKVVGFAQHGSDRRARHLGGIAYTAGVVLSFLALGGLLLALRAAGEQLGWGFQLQSPWAVAGLASLFTLLGLNLTGMFEFGQFLPSSVATLQAKHPVADSFLSGVLAVAIASPCTAPFMGASLGLAVALPPAEAMLVFGVLGAGMALPYLAAAFVPGIARRIPRPGAWMETFKKLMAFPMFATAAWLVWVLGQQAGIDGAGALLALLVALSMVVWSFTLAGRSRIAVASVAVAVFIGLALVIGHSVTAVQAARGPETVSHWKSWDAGRISALVAEGRPVFVDFTAAWCVTCQYNKRTTLADESLLAEFAQKNITLMRADWTNRDPAITAALASLERNGVPVYVLYRNGHKPVVLSEILSVDEVRAAISNP</sequence>
<dbReference type="Pfam" id="PF02683">
    <property type="entry name" value="DsbD_TM"/>
    <property type="match status" value="1"/>
</dbReference>
<dbReference type="CDD" id="cd02953">
    <property type="entry name" value="DsbDgamma"/>
    <property type="match status" value="1"/>
</dbReference>
<feature type="chain" id="PRO_5045810820" evidence="9">
    <location>
        <begin position="20"/>
        <end position="697"/>
    </location>
</feature>
<evidence type="ECO:0000256" key="3">
    <source>
        <dbReference type="ARBA" id="ARBA00022692"/>
    </source>
</evidence>
<dbReference type="Proteomes" id="UP001596270">
    <property type="component" value="Unassembled WGS sequence"/>
</dbReference>
<dbReference type="RefSeq" id="WP_371437590.1">
    <property type="nucleotide sequence ID" value="NZ_JBHSRS010000012.1"/>
</dbReference>
<evidence type="ECO:0000256" key="5">
    <source>
        <dbReference type="ARBA" id="ARBA00022989"/>
    </source>
</evidence>
<dbReference type="Gene3D" id="3.40.30.10">
    <property type="entry name" value="Glutaredoxin"/>
    <property type="match status" value="1"/>
</dbReference>
<keyword evidence="7" id="KW-0676">Redox-active center</keyword>
<feature type="transmembrane region" description="Helical" evidence="8">
    <location>
        <begin position="384"/>
        <end position="407"/>
    </location>
</feature>
<dbReference type="PANTHER" id="PTHR32234">
    <property type="entry name" value="THIOL:DISULFIDE INTERCHANGE PROTEIN DSBD"/>
    <property type="match status" value="1"/>
</dbReference>
<dbReference type="InterPro" id="IPR013766">
    <property type="entry name" value="Thioredoxin_domain"/>
</dbReference>
<organism evidence="11 12">
    <name type="scientific">Polaromonas aquatica</name>
    <dbReference type="NCBI Taxonomy" id="332657"/>
    <lineage>
        <taxon>Bacteria</taxon>
        <taxon>Pseudomonadati</taxon>
        <taxon>Pseudomonadota</taxon>
        <taxon>Betaproteobacteria</taxon>
        <taxon>Burkholderiales</taxon>
        <taxon>Comamonadaceae</taxon>
        <taxon>Polaromonas</taxon>
    </lineage>
</organism>
<dbReference type="InterPro" id="IPR035671">
    <property type="entry name" value="DsbD_gamma"/>
</dbReference>
<feature type="domain" description="Thioredoxin" evidence="10">
    <location>
        <begin position="567"/>
        <end position="697"/>
    </location>
</feature>
<feature type="transmembrane region" description="Helical" evidence="8">
    <location>
        <begin position="302"/>
        <end position="327"/>
    </location>
</feature>
<dbReference type="InterPro" id="IPR028250">
    <property type="entry name" value="DsbDN"/>
</dbReference>
<feature type="transmembrane region" description="Helical" evidence="8">
    <location>
        <begin position="462"/>
        <end position="482"/>
    </location>
</feature>
<proteinExistence type="predicted"/>
<feature type="transmembrane region" description="Helical" evidence="8">
    <location>
        <begin position="348"/>
        <end position="372"/>
    </location>
</feature>
<dbReference type="EMBL" id="JBHSRS010000012">
    <property type="protein sequence ID" value="MFC6280380.1"/>
    <property type="molecule type" value="Genomic_DNA"/>
</dbReference>
<comment type="caution">
    <text evidence="11">The sequence shown here is derived from an EMBL/GenBank/DDBJ whole genome shotgun (WGS) entry which is preliminary data.</text>
</comment>
<keyword evidence="5 8" id="KW-1133">Transmembrane helix</keyword>
<dbReference type="PROSITE" id="PS51352">
    <property type="entry name" value="THIOREDOXIN_2"/>
    <property type="match status" value="1"/>
</dbReference>
<dbReference type="PANTHER" id="PTHR32234:SF3">
    <property type="entry name" value="SUPPRESSION OF COPPER SENSITIVITY PROTEIN"/>
    <property type="match status" value="1"/>
</dbReference>